<dbReference type="AlphaFoldDB" id="A0AAE1TXU5"/>
<feature type="compositionally biased region" description="Polar residues" evidence="1">
    <location>
        <begin position="97"/>
        <end position="112"/>
    </location>
</feature>
<evidence type="ECO:0000313" key="2">
    <source>
        <dbReference type="EMBL" id="KAK4301877.1"/>
    </source>
</evidence>
<evidence type="ECO:0000313" key="3">
    <source>
        <dbReference type="Proteomes" id="UP001292094"/>
    </source>
</evidence>
<evidence type="ECO:0000256" key="1">
    <source>
        <dbReference type="SAM" id="MobiDB-lite"/>
    </source>
</evidence>
<dbReference type="EMBL" id="JAWZYT010002815">
    <property type="protein sequence ID" value="KAK4301877.1"/>
    <property type="molecule type" value="Genomic_DNA"/>
</dbReference>
<reference evidence="2" key="1">
    <citation type="submission" date="2023-11" db="EMBL/GenBank/DDBJ databases">
        <title>Genome assemblies of two species of porcelain crab, Petrolisthes cinctipes and Petrolisthes manimaculis (Anomura: Porcellanidae).</title>
        <authorList>
            <person name="Angst P."/>
        </authorList>
    </citation>
    <scope>NUCLEOTIDE SEQUENCE</scope>
    <source>
        <strain evidence="2">PB745_02</strain>
        <tissue evidence="2">Gill</tissue>
    </source>
</reference>
<comment type="caution">
    <text evidence="2">The sequence shown here is derived from an EMBL/GenBank/DDBJ whole genome shotgun (WGS) entry which is preliminary data.</text>
</comment>
<proteinExistence type="predicted"/>
<accession>A0AAE1TXU5</accession>
<protein>
    <submittedName>
        <fullName evidence="2">Uncharacterized protein</fullName>
    </submittedName>
</protein>
<dbReference type="Proteomes" id="UP001292094">
    <property type="component" value="Unassembled WGS sequence"/>
</dbReference>
<feature type="region of interest" description="Disordered" evidence="1">
    <location>
        <begin position="50"/>
        <end position="112"/>
    </location>
</feature>
<keyword evidence="3" id="KW-1185">Reference proteome</keyword>
<sequence length="112" mass="12521">MNFMFAAVQKPREEGEEEEEEEEEKKKIEEEEIDRDLWLRIIVVSENHLASMFTSPRQGRRSARGPRVGQPASQPNSGVVAGSAGIPTHTPHLDTPLLSTPQLSYSHHTMSG</sequence>
<name>A0AAE1TXU5_9EUCA</name>
<feature type="region of interest" description="Disordered" evidence="1">
    <location>
        <begin position="1"/>
        <end position="31"/>
    </location>
</feature>
<feature type="compositionally biased region" description="Acidic residues" evidence="1">
    <location>
        <begin position="14"/>
        <end position="23"/>
    </location>
</feature>
<gene>
    <name evidence="2" type="ORF">Pmani_025990</name>
</gene>
<organism evidence="2 3">
    <name type="scientific">Petrolisthes manimaculis</name>
    <dbReference type="NCBI Taxonomy" id="1843537"/>
    <lineage>
        <taxon>Eukaryota</taxon>
        <taxon>Metazoa</taxon>
        <taxon>Ecdysozoa</taxon>
        <taxon>Arthropoda</taxon>
        <taxon>Crustacea</taxon>
        <taxon>Multicrustacea</taxon>
        <taxon>Malacostraca</taxon>
        <taxon>Eumalacostraca</taxon>
        <taxon>Eucarida</taxon>
        <taxon>Decapoda</taxon>
        <taxon>Pleocyemata</taxon>
        <taxon>Anomura</taxon>
        <taxon>Galatheoidea</taxon>
        <taxon>Porcellanidae</taxon>
        <taxon>Petrolisthes</taxon>
    </lineage>
</organism>